<dbReference type="Proteomes" id="UP000030960">
    <property type="component" value="Unassembled WGS sequence"/>
</dbReference>
<sequence>MRPIRRPLACLVLLGVALAQPVFAQAPLSAQMDDVERLEQALEDRIGPDAALDLMARALSATEVTEGHVQAWANGLTAVYFRFDDLYEDAGIALRAWRRAVWDDRYTEREARQHVDAGLHDLRLAHDEIVASLPDYLFHVARSQTWSDRARRIARTTSIAGEGCRPYYRALNMADMERSRARASLPYHLLDRSLLPLPEEEPRGDDLLRIFAAVLPRDPVPPAVLRRRYDRLLSELESAGLPAEDPLVFSVRMAAAQTGQWQTTLPVLVGGLGKVDGQARDRIAAETAGILATRISELLPLLALIEPGEGGLDRAHDLVDVAQRLVLLHDDLERRGVDASPLLRGLSAVRSALLVLRTPGSGEEARRLNAAIADLGRFASRDIPPTAPIAVPTAIAAGVIDVAGEGFDQSAQTLDHLARYLETGDPADYQRILEAARGVQDVLSPRNFLRQAVVGGIEGVVSNVPGLRSFLGRHIEDLAEWALDSEPYDWEASYDPGLFGPRGQGVCPRS</sequence>
<feature type="chain" id="PRO_5002082673" evidence="1">
    <location>
        <begin position="25"/>
        <end position="510"/>
    </location>
</feature>
<proteinExistence type="predicted"/>
<gene>
    <name evidence="2" type="ORF">OA50_05498</name>
</gene>
<evidence type="ECO:0000313" key="2">
    <source>
        <dbReference type="EMBL" id="KHQ49977.1"/>
    </source>
</evidence>
<protein>
    <submittedName>
        <fullName evidence="2">Uncharacterized protein</fullName>
    </submittedName>
</protein>
<comment type="caution">
    <text evidence="2">The sequence shown here is derived from an EMBL/GenBank/DDBJ whole genome shotgun (WGS) entry which is preliminary data.</text>
</comment>
<organism evidence="2 3">
    <name type="scientific">Mameliella alba</name>
    <dbReference type="NCBI Taxonomy" id="561184"/>
    <lineage>
        <taxon>Bacteria</taxon>
        <taxon>Pseudomonadati</taxon>
        <taxon>Pseudomonadota</taxon>
        <taxon>Alphaproteobacteria</taxon>
        <taxon>Rhodobacterales</taxon>
        <taxon>Roseobacteraceae</taxon>
        <taxon>Mameliella</taxon>
    </lineage>
</organism>
<reference evidence="2 3" key="1">
    <citation type="submission" date="2014-10" db="EMBL/GenBank/DDBJ databases">
        <title>Genome sequence of Ponticoccus sp. strain UMTAT08 isolated from clonal culture of toxic dinoflagellate Alexandrium tamiyavanichii.</title>
        <authorList>
            <person name="Gan H.Y."/>
            <person name="Muhd D.-D."/>
            <person name="Mohd Noor M.E."/>
            <person name="Yeong Y.S."/>
            <person name="Usup G."/>
        </authorList>
    </citation>
    <scope>NUCLEOTIDE SEQUENCE [LARGE SCALE GENOMIC DNA]</scope>
    <source>
        <strain evidence="2 3">UMTAT08</strain>
    </source>
</reference>
<keyword evidence="3" id="KW-1185">Reference proteome</keyword>
<feature type="signal peptide" evidence="1">
    <location>
        <begin position="1"/>
        <end position="24"/>
    </location>
</feature>
<name>A0A0B3RQ76_9RHOB</name>
<dbReference type="RefSeq" id="WP_043146816.1">
    <property type="nucleotide sequence ID" value="NZ_JSUQ01000034.1"/>
</dbReference>
<evidence type="ECO:0000256" key="1">
    <source>
        <dbReference type="SAM" id="SignalP"/>
    </source>
</evidence>
<evidence type="ECO:0000313" key="3">
    <source>
        <dbReference type="Proteomes" id="UP000030960"/>
    </source>
</evidence>
<accession>A0A0B3RQ76</accession>
<dbReference type="AlphaFoldDB" id="A0A0B3RQ76"/>
<keyword evidence="1" id="KW-0732">Signal</keyword>
<dbReference type="EMBL" id="JSUQ01000034">
    <property type="protein sequence ID" value="KHQ49977.1"/>
    <property type="molecule type" value="Genomic_DNA"/>
</dbReference>